<name>A0A4Y9ACM2_9BACI</name>
<organism evidence="1 2">
    <name type="scientific">Lentibacillus salicampi</name>
    <dbReference type="NCBI Taxonomy" id="175306"/>
    <lineage>
        <taxon>Bacteria</taxon>
        <taxon>Bacillati</taxon>
        <taxon>Bacillota</taxon>
        <taxon>Bacilli</taxon>
        <taxon>Bacillales</taxon>
        <taxon>Bacillaceae</taxon>
        <taxon>Lentibacillus</taxon>
    </lineage>
</organism>
<dbReference type="AlphaFoldDB" id="A0A4Y9ACM2"/>
<evidence type="ECO:0000313" key="1">
    <source>
        <dbReference type="EMBL" id="TFJ92144.1"/>
    </source>
</evidence>
<accession>A0A4Y9ACM2</accession>
<reference evidence="1 2" key="1">
    <citation type="submission" date="2019-03" db="EMBL/GenBank/DDBJ databases">
        <title>Genome sequence of Lentibacillus salicampi ATCC BAA-719.</title>
        <authorList>
            <person name="Maclea K.S."/>
            <person name="Simoes Junior M."/>
        </authorList>
    </citation>
    <scope>NUCLEOTIDE SEQUENCE [LARGE SCALE GENOMIC DNA]</scope>
    <source>
        <strain evidence="1 2">ATCC BAA-719</strain>
    </source>
</reference>
<gene>
    <name evidence="1" type="ORF">E4U82_13775</name>
</gene>
<dbReference type="InterPro" id="IPR006944">
    <property type="entry name" value="Phage/GTA_portal"/>
</dbReference>
<dbReference type="Gene3D" id="1.20.1270.210">
    <property type="match status" value="1"/>
</dbReference>
<evidence type="ECO:0000313" key="2">
    <source>
        <dbReference type="Proteomes" id="UP000298484"/>
    </source>
</evidence>
<sequence length="405" mass="45887">MGIFNKMLTNRATVLSNPSKWLSDIFGGSKTSSGVTVNEGNAMNSTAVYAAQKVIFETVASLPLILYQRNGDSKERATNHRLHYLLHDQPNEEMTAFTFRELMQHHLLTWGNAFAEKVINGAGQVIALWPLDPSQTVVERNLRTQELEYYTVMPDGQAFKLKREQVFHIPGLGDGLVGKSPIRMHREAIGLSKATEEFGSRFFGEGATPSGIIEYPTALDDEAYERFRNDVRDAHSGLSKSHKLMILEQGLKYHQVGVPPEDAQFLETRKFQTTEISRIYRVPPHMIGDLEKATFSNIEHQGIEFVVHTIRPWLVRWEQAIKMQLISPSSRKTHFAEFLVEGLLRGDIQSRYEAYAVARQNGWMNADEIRSKENMNPMPDGEGKKYFVNGNMRPVNEPYKGGDGQ</sequence>
<dbReference type="Gene3D" id="3.40.140.120">
    <property type="match status" value="1"/>
</dbReference>
<keyword evidence="2" id="KW-1185">Reference proteome</keyword>
<dbReference type="OrthoDB" id="9765386at2"/>
<proteinExistence type="predicted"/>
<dbReference type="NCBIfam" id="TIGR01537">
    <property type="entry name" value="portal_HK97"/>
    <property type="match status" value="1"/>
</dbReference>
<dbReference type="Proteomes" id="UP000298484">
    <property type="component" value="Unassembled WGS sequence"/>
</dbReference>
<dbReference type="RefSeq" id="WP_135110751.1">
    <property type="nucleotide sequence ID" value="NZ_SRHY01000028.1"/>
</dbReference>
<comment type="caution">
    <text evidence="1">The sequence shown here is derived from an EMBL/GenBank/DDBJ whole genome shotgun (WGS) entry which is preliminary data.</text>
</comment>
<dbReference type="EMBL" id="SRHY01000028">
    <property type="protein sequence ID" value="TFJ92144.1"/>
    <property type="molecule type" value="Genomic_DNA"/>
</dbReference>
<dbReference type="InterPro" id="IPR006427">
    <property type="entry name" value="Portal_HK97"/>
</dbReference>
<protein>
    <submittedName>
        <fullName evidence="1">Phage portal protein</fullName>
    </submittedName>
</protein>
<dbReference type="Pfam" id="PF04860">
    <property type="entry name" value="Phage_portal"/>
    <property type="match status" value="1"/>
</dbReference>
<dbReference type="Gene3D" id="3.30.1120.70">
    <property type="match status" value="1"/>
</dbReference>